<protein>
    <submittedName>
        <fullName evidence="3">Uncharacterized protein</fullName>
    </submittedName>
</protein>
<dbReference type="GO" id="GO:0006396">
    <property type="term" value="P:RNA processing"/>
    <property type="evidence" value="ECO:0007669"/>
    <property type="project" value="TreeGrafter"/>
</dbReference>
<dbReference type="GO" id="GO:0003729">
    <property type="term" value="F:mRNA binding"/>
    <property type="evidence" value="ECO:0007669"/>
    <property type="project" value="TreeGrafter"/>
</dbReference>
<evidence type="ECO:0000256" key="1">
    <source>
        <dbReference type="ARBA" id="ARBA00007626"/>
    </source>
</evidence>
<dbReference type="InterPro" id="IPR051114">
    <property type="entry name" value="Mito_RNA_Proc_CCM1"/>
</dbReference>
<evidence type="ECO:0000256" key="2">
    <source>
        <dbReference type="ARBA" id="ARBA00022737"/>
    </source>
</evidence>
<keyword evidence="4" id="KW-1185">Reference proteome</keyword>
<dbReference type="OrthoDB" id="185373at2759"/>
<dbReference type="InterPro" id="IPR002885">
    <property type="entry name" value="PPR_rpt"/>
</dbReference>
<comment type="similarity">
    <text evidence="1">Belongs to the PPR family. P subfamily.</text>
</comment>
<evidence type="ECO:0000313" key="4">
    <source>
        <dbReference type="Proteomes" id="UP000233551"/>
    </source>
</evidence>
<dbReference type="PANTHER" id="PTHR47934:SF6">
    <property type="entry name" value="MITOCHONDRIAL GROUP I INTRON SPLICING FACTOR CCM1-RELATED"/>
    <property type="match status" value="1"/>
</dbReference>
<dbReference type="Gene3D" id="1.25.40.10">
    <property type="entry name" value="Tetratricopeptide repeat domain"/>
    <property type="match status" value="4"/>
</dbReference>
<dbReference type="Pfam" id="PF01535">
    <property type="entry name" value="PPR"/>
    <property type="match status" value="1"/>
</dbReference>
<dbReference type="Pfam" id="PF13041">
    <property type="entry name" value="PPR_2"/>
    <property type="match status" value="1"/>
</dbReference>
<dbReference type="GO" id="GO:0005739">
    <property type="term" value="C:mitochondrion"/>
    <property type="evidence" value="ECO:0007669"/>
    <property type="project" value="TreeGrafter"/>
</dbReference>
<dbReference type="AlphaFoldDB" id="A0A2I0J8S8"/>
<dbReference type="PROSITE" id="PS51375">
    <property type="entry name" value="PPR"/>
    <property type="match status" value="7"/>
</dbReference>
<proteinExistence type="inferred from homology"/>
<gene>
    <name evidence="3" type="ORF">CRG98_027176</name>
</gene>
<evidence type="ECO:0000313" key="3">
    <source>
        <dbReference type="EMBL" id="PKI52423.1"/>
    </source>
</evidence>
<dbReference type="Proteomes" id="UP000233551">
    <property type="component" value="Unassembled WGS sequence"/>
</dbReference>
<reference evidence="3 4" key="1">
    <citation type="submission" date="2017-11" db="EMBL/GenBank/DDBJ databases">
        <title>De-novo sequencing of pomegranate (Punica granatum L.) genome.</title>
        <authorList>
            <person name="Akparov Z."/>
            <person name="Amiraslanov A."/>
            <person name="Hajiyeva S."/>
            <person name="Abbasov M."/>
            <person name="Kaur K."/>
            <person name="Hamwieh A."/>
            <person name="Solovyev V."/>
            <person name="Salamov A."/>
            <person name="Braich B."/>
            <person name="Kosarev P."/>
            <person name="Mahmoud A."/>
            <person name="Hajiyev E."/>
            <person name="Babayeva S."/>
            <person name="Izzatullayeva V."/>
            <person name="Mammadov A."/>
            <person name="Mammadov A."/>
            <person name="Sharifova S."/>
            <person name="Ojaghi J."/>
            <person name="Eynullazada K."/>
            <person name="Bayramov B."/>
            <person name="Abdulazimova A."/>
            <person name="Shahmuradov I."/>
        </authorList>
    </citation>
    <scope>NUCLEOTIDE SEQUENCE [LARGE SCALE GENOMIC DNA]</scope>
    <source>
        <strain evidence="4">cv. AG2017</strain>
        <tissue evidence="3">Leaf</tissue>
    </source>
</reference>
<comment type="caution">
    <text evidence="3">The sequence shown here is derived from an EMBL/GenBank/DDBJ whole genome shotgun (WGS) entry which is preliminary data.</text>
</comment>
<organism evidence="3 4">
    <name type="scientific">Punica granatum</name>
    <name type="common">Pomegranate</name>
    <dbReference type="NCBI Taxonomy" id="22663"/>
    <lineage>
        <taxon>Eukaryota</taxon>
        <taxon>Viridiplantae</taxon>
        <taxon>Streptophyta</taxon>
        <taxon>Embryophyta</taxon>
        <taxon>Tracheophyta</taxon>
        <taxon>Spermatophyta</taxon>
        <taxon>Magnoliopsida</taxon>
        <taxon>eudicotyledons</taxon>
        <taxon>Gunneridae</taxon>
        <taxon>Pentapetalae</taxon>
        <taxon>rosids</taxon>
        <taxon>malvids</taxon>
        <taxon>Myrtales</taxon>
        <taxon>Lythraceae</taxon>
        <taxon>Punica</taxon>
    </lineage>
</organism>
<dbReference type="NCBIfam" id="TIGR00756">
    <property type="entry name" value="PPR"/>
    <property type="match status" value="7"/>
</dbReference>
<dbReference type="InterPro" id="IPR011990">
    <property type="entry name" value="TPR-like_helical_dom_sf"/>
</dbReference>
<name>A0A2I0J8S8_PUNGR</name>
<accession>A0A2I0J8S8</accession>
<dbReference type="Pfam" id="PF17177">
    <property type="entry name" value="PPR_long"/>
    <property type="match status" value="1"/>
</dbReference>
<dbReference type="GO" id="GO:0007005">
    <property type="term" value="P:mitochondrion organization"/>
    <property type="evidence" value="ECO:0007669"/>
    <property type="project" value="TreeGrafter"/>
</dbReference>
<keyword evidence="2" id="KW-0677">Repeat</keyword>
<dbReference type="STRING" id="22663.A0A2I0J8S8"/>
<dbReference type="Pfam" id="PF12854">
    <property type="entry name" value="PPR_1"/>
    <property type="match status" value="1"/>
</dbReference>
<dbReference type="EMBL" id="PGOL01001934">
    <property type="protein sequence ID" value="PKI52423.1"/>
    <property type="molecule type" value="Genomic_DNA"/>
</dbReference>
<dbReference type="InterPro" id="IPR033443">
    <property type="entry name" value="PROP1-like_PPR_dom"/>
</dbReference>
<dbReference type="PANTHER" id="PTHR47934">
    <property type="entry name" value="PENTATRICOPEPTIDE REPEAT-CONTAINING PROTEIN PET309, MITOCHONDRIAL"/>
    <property type="match status" value="1"/>
</dbReference>
<sequence>MVPKTRLELSKLLQLSGILRSSTPCPLRCISRRPLCSAAESSGFHDTRSWLDFDADPNGPENADSGDEFVIPSLADWVQSYPLLDHTKALHKPKSGKEEISDVDRMCQILKTHRRSLEDVVRALNGCGASPSKSLLEQVLRRFSNDWVPAFGTFSWAKSQTGYVHSPEVCDLMVDILGKSKKFHLMWELAEEMSGMEGYVSFVTMSKIIRRLAKAKKFEDAIEAFKGMNRFGVSKDIKSLNVLMDAMVKGDSVESAEEAFSAFKDEVGLSSESFNILIHGFCKCRKLDDARRVMEEMEKHGLRPDSVSYTCFVDAHCREKDFRSAESILKEMTQKGCPPNVVTYTIYMHALGKAKQINEALGVYEKMKSRGCVPDTSFYNSLIYILSKAGRSKDAQEIFEDMEAEGVDRDVLTYNTMIAAACERSQELVALKLLKKMEEESCQPDLKTYAPLLKMCTRKKRMRVLHFLLSHMLRNNVSIDLGTYELLVRGLCKSGKLDKACSFLEEMVSKGWTPRETICKLLIEKLDAAGMVKEKEHAEKLMSTVK</sequence>
<dbReference type="GeneID" id="116193565"/>